<protein>
    <recommendedName>
        <fullName evidence="3">Osmotically inducible protein C</fullName>
    </recommendedName>
</protein>
<dbReference type="Proteomes" id="UP000075418">
    <property type="component" value="Unassembled WGS sequence"/>
</dbReference>
<accession>A0A151A389</accession>
<name>A0A151A389_9STAP</name>
<dbReference type="SUPFAM" id="SSF82784">
    <property type="entry name" value="OsmC-like"/>
    <property type="match status" value="1"/>
</dbReference>
<dbReference type="RefSeq" id="WP_061854033.1">
    <property type="nucleotide sequence ID" value="NZ_LUGM01000002.1"/>
</dbReference>
<evidence type="ECO:0008006" key="3">
    <source>
        <dbReference type="Google" id="ProtNLM"/>
    </source>
</evidence>
<sequence length="137" mass="15348">MESKGIWQGNKAFKVKGQASNYEVLISPKDENLEENAARPMEMLLNGIVGCMGAAMTTIMRHHIDKIEHFEITIDGQRAEAEPKVFTHYDIYIEVKGDIQPKEVKRAVKLAEDKYCSAINSVNAKSTSHIKLNSEAI</sequence>
<comment type="caution">
    <text evidence="1">The sequence shown here is derived from an EMBL/GenBank/DDBJ whole genome shotgun (WGS) entry which is preliminary data.</text>
</comment>
<dbReference type="InterPro" id="IPR003718">
    <property type="entry name" value="OsmC/Ohr_fam"/>
</dbReference>
<dbReference type="AlphaFoldDB" id="A0A151A389"/>
<dbReference type="PANTHER" id="PTHR34352">
    <property type="entry name" value="PROTEIN YHFA"/>
    <property type="match status" value="1"/>
</dbReference>
<dbReference type="PANTHER" id="PTHR34352:SF1">
    <property type="entry name" value="PROTEIN YHFA"/>
    <property type="match status" value="1"/>
</dbReference>
<evidence type="ECO:0000313" key="2">
    <source>
        <dbReference type="Proteomes" id="UP000075418"/>
    </source>
</evidence>
<dbReference type="EMBL" id="LUGM01000002">
    <property type="protein sequence ID" value="KYH13802.1"/>
    <property type="molecule type" value="Genomic_DNA"/>
</dbReference>
<gene>
    <name evidence="1" type="ORF">A0131_03145</name>
</gene>
<dbReference type="Gene3D" id="3.30.300.20">
    <property type="match status" value="1"/>
</dbReference>
<dbReference type="InterPro" id="IPR036102">
    <property type="entry name" value="OsmC/Ohrsf"/>
</dbReference>
<proteinExistence type="predicted"/>
<dbReference type="InterPro" id="IPR015946">
    <property type="entry name" value="KH_dom-like_a/b"/>
</dbReference>
<evidence type="ECO:0000313" key="1">
    <source>
        <dbReference type="EMBL" id="KYH13802.1"/>
    </source>
</evidence>
<dbReference type="Pfam" id="PF02566">
    <property type="entry name" value="OsmC"/>
    <property type="match status" value="1"/>
</dbReference>
<reference evidence="1 2" key="1">
    <citation type="submission" date="2016-02" db="EMBL/GenBank/DDBJ databases">
        <title>Draft genome sequence of hydrocarbon degrading Staphylococcus saprophyticus Strain CNV2, isolated from crude-oil contaminated soil from Noonmati Oil Refinery, Guwahati, Assam, India.</title>
        <authorList>
            <person name="Mukherjee A."/>
            <person name="Chettri B."/>
            <person name="Langpoklakpam J."/>
            <person name="Singh A.K."/>
            <person name="Chattopadhyay D.J."/>
        </authorList>
    </citation>
    <scope>NUCLEOTIDE SEQUENCE [LARGE SCALE GENOMIC DNA]</scope>
    <source>
        <strain evidence="1 2">CNV2</strain>
    </source>
</reference>
<organism evidence="1 2">
    <name type="scientific">Staphylococcus kloosii</name>
    <dbReference type="NCBI Taxonomy" id="29384"/>
    <lineage>
        <taxon>Bacteria</taxon>
        <taxon>Bacillati</taxon>
        <taxon>Bacillota</taxon>
        <taxon>Bacilli</taxon>
        <taxon>Bacillales</taxon>
        <taxon>Staphylococcaceae</taxon>
        <taxon>Staphylococcus</taxon>
    </lineage>
</organism>